<evidence type="ECO:0000313" key="4">
    <source>
        <dbReference type="EMBL" id="PJC22734.1"/>
    </source>
</evidence>
<dbReference type="AlphaFoldDB" id="A0A2M8EJ20"/>
<evidence type="ECO:0000256" key="2">
    <source>
        <dbReference type="PROSITE-ProRule" id="PRU00464"/>
    </source>
</evidence>
<gene>
    <name evidence="4" type="ORF">CO059_01810</name>
</gene>
<dbReference type="PROSITE" id="PS51084">
    <property type="entry name" value="HIT_2"/>
    <property type="match status" value="1"/>
</dbReference>
<evidence type="ECO:0000259" key="3">
    <source>
        <dbReference type="PROSITE" id="PS51084"/>
    </source>
</evidence>
<name>A0A2M8EJ20_UNCKA</name>
<dbReference type="Proteomes" id="UP000228781">
    <property type="component" value="Unassembled WGS sequence"/>
</dbReference>
<dbReference type="InterPro" id="IPR036265">
    <property type="entry name" value="HIT-like_sf"/>
</dbReference>
<dbReference type="SUPFAM" id="SSF54197">
    <property type="entry name" value="HIT-like"/>
    <property type="match status" value="1"/>
</dbReference>
<protein>
    <submittedName>
        <fullName evidence="4">Histidine triad nucleotide-binding protein</fullName>
    </submittedName>
</protein>
<comment type="caution">
    <text evidence="4">The sequence shown here is derived from an EMBL/GenBank/DDBJ whole genome shotgun (WGS) entry which is preliminary data.</text>
</comment>
<feature type="active site" description="Tele-AMP-histidine intermediate" evidence="1">
    <location>
        <position position="99"/>
    </location>
</feature>
<organism evidence="4 5">
    <name type="scientific">candidate division WWE3 bacterium CG_4_9_14_0_2_um_filter_48_10</name>
    <dbReference type="NCBI Taxonomy" id="1975078"/>
    <lineage>
        <taxon>Bacteria</taxon>
        <taxon>Katanobacteria</taxon>
    </lineage>
</organism>
<feature type="short sequence motif" description="Histidine triad motif" evidence="2">
    <location>
        <begin position="95"/>
        <end position="99"/>
    </location>
</feature>
<dbReference type="Gene3D" id="3.30.428.10">
    <property type="entry name" value="HIT-like"/>
    <property type="match status" value="1"/>
</dbReference>
<dbReference type="InterPro" id="IPR011146">
    <property type="entry name" value="HIT-like"/>
</dbReference>
<dbReference type="PRINTS" id="PR00332">
    <property type="entry name" value="HISTRIAD"/>
</dbReference>
<feature type="domain" description="HIT" evidence="3">
    <location>
        <begin position="5"/>
        <end position="110"/>
    </location>
</feature>
<accession>A0A2M8EJ20</accession>
<reference evidence="5" key="1">
    <citation type="submission" date="2017-09" db="EMBL/GenBank/DDBJ databases">
        <title>Depth-based differentiation of microbial function through sediment-hosted aquifers and enrichment of novel symbionts in the deep terrestrial subsurface.</title>
        <authorList>
            <person name="Probst A.J."/>
            <person name="Ladd B."/>
            <person name="Jarett J.K."/>
            <person name="Geller-Mcgrath D.E."/>
            <person name="Sieber C.M.K."/>
            <person name="Emerson J.B."/>
            <person name="Anantharaman K."/>
            <person name="Thomas B.C."/>
            <person name="Malmstrom R."/>
            <person name="Stieglmeier M."/>
            <person name="Klingl A."/>
            <person name="Woyke T."/>
            <person name="Ryan C.M."/>
            <person name="Banfield J.F."/>
        </authorList>
    </citation>
    <scope>NUCLEOTIDE SEQUENCE [LARGE SCALE GENOMIC DNA]</scope>
</reference>
<dbReference type="Pfam" id="PF11969">
    <property type="entry name" value="DcpS_C"/>
    <property type="match status" value="1"/>
</dbReference>
<proteinExistence type="predicted"/>
<dbReference type="PANTHER" id="PTHR23089">
    <property type="entry name" value="HISTIDINE TRIAD HIT PROTEIN"/>
    <property type="match status" value="1"/>
</dbReference>
<sequence>MNDCLFCKIVKGEEPSKKVLETENFVVIENKFPVAPVHLLVLSKKHHEKRDTISGSHPGFWDAAFAVAWEAIKKMKLEGAHKIVVNGGAYSHFPHEHLHILGGTKEEPGGRT</sequence>
<dbReference type="GO" id="GO:0003824">
    <property type="term" value="F:catalytic activity"/>
    <property type="evidence" value="ECO:0007669"/>
    <property type="project" value="InterPro"/>
</dbReference>
<dbReference type="EMBL" id="PFSK01000022">
    <property type="protein sequence ID" value="PJC22734.1"/>
    <property type="molecule type" value="Genomic_DNA"/>
</dbReference>
<dbReference type="InterPro" id="IPR001310">
    <property type="entry name" value="Histidine_triad_HIT"/>
</dbReference>
<evidence type="ECO:0000313" key="5">
    <source>
        <dbReference type="Proteomes" id="UP000228781"/>
    </source>
</evidence>
<evidence type="ECO:0000256" key="1">
    <source>
        <dbReference type="PIRSR" id="PIRSR601310-1"/>
    </source>
</evidence>